<comment type="caution">
    <text evidence="1">The sequence shown here is derived from an EMBL/GenBank/DDBJ whole genome shotgun (WGS) entry which is preliminary data.</text>
</comment>
<organism evidence="1 2">
    <name type="scientific">Neomoorella stamsii</name>
    <dbReference type="NCBI Taxonomy" id="1266720"/>
    <lineage>
        <taxon>Bacteria</taxon>
        <taxon>Bacillati</taxon>
        <taxon>Bacillota</taxon>
        <taxon>Clostridia</taxon>
        <taxon>Neomoorellales</taxon>
        <taxon>Neomoorellaceae</taxon>
        <taxon>Neomoorella</taxon>
    </lineage>
</organism>
<reference evidence="1 2" key="1">
    <citation type="submission" date="2018-03" db="EMBL/GenBank/DDBJ databases">
        <title>Genome sequence of Moorella stamsii DSM 26217.</title>
        <authorList>
            <person name="Poehlein A."/>
            <person name="Daniel R."/>
        </authorList>
    </citation>
    <scope>NUCLEOTIDE SEQUENCE [LARGE SCALE GENOMIC DNA]</scope>
    <source>
        <strain evidence="2">DSM 26217</strain>
    </source>
</reference>
<dbReference type="SUPFAM" id="SSF54427">
    <property type="entry name" value="NTF2-like"/>
    <property type="match status" value="1"/>
</dbReference>
<dbReference type="Proteomes" id="UP000239430">
    <property type="component" value="Unassembled WGS sequence"/>
</dbReference>
<dbReference type="EMBL" id="PVXL01000027">
    <property type="protein sequence ID" value="PRR74845.1"/>
    <property type="molecule type" value="Genomic_DNA"/>
</dbReference>
<name>A0A9X7P6U8_9FIRM</name>
<keyword evidence="2" id="KW-1185">Reference proteome</keyword>
<evidence type="ECO:0000313" key="2">
    <source>
        <dbReference type="Proteomes" id="UP000239430"/>
    </source>
</evidence>
<proteinExistence type="predicted"/>
<accession>A0A9X7P6U8</accession>
<gene>
    <name evidence="1" type="ORF">MOST_09530</name>
</gene>
<protein>
    <recommendedName>
        <fullName evidence="3">Lumazine-binding domain protein</fullName>
    </recommendedName>
</protein>
<evidence type="ECO:0000313" key="1">
    <source>
        <dbReference type="EMBL" id="PRR74845.1"/>
    </source>
</evidence>
<evidence type="ECO:0008006" key="3">
    <source>
        <dbReference type="Google" id="ProtNLM"/>
    </source>
</evidence>
<dbReference type="InterPro" id="IPR032710">
    <property type="entry name" value="NTF2-like_dom_sf"/>
</dbReference>
<dbReference type="AlphaFoldDB" id="A0A9X7P6U8"/>
<sequence>MTVCMGLLALIALIAWFIIFTPEQEVTHVAETYLHALASGDIEGAKAVSTGRAAEAAGKLEGKNLAAWIDEISTSVQALGHGWARVKATVELTLADGTVDVGWYELEFVREGGIWKVYSLKETAPRIEGYHMDRPGKGDMREAEAVLKGYLEDLAAGRYREAARWLAGPALRKHLASAEVLGKGRIIEQIRDLVLMPLGSGDKVMLAEAGYRMGEKDVQVIVTFYRTALGWRIVVIS</sequence>